<dbReference type="InterPro" id="IPR000700">
    <property type="entry name" value="PAS-assoc_C"/>
</dbReference>
<dbReference type="PROSITE" id="PS50887">
    <property type="entry name" value="GGDEF"/>
    <property type="match status" value="1"/>
</dbReference>
<gene>
    <name evidence="5" type="ORF">DI603_18825</name>
</gene>
<dbReference type="Pfam" id="PF00989">
    <property type="entry name" value="PAS"/>
    <property type="match status" value="1"/>
</dbReference>
<dbReference type="PROSITE" id="PS50113">
    <property type="entry name" value="PAC"/>
    <property type="match status" value="1"/>
</dbReference>
<dbReference type="SUPFAM" id="SSF55073">
    <property type="entry name" value="Nucleotide cyclase"/>
    <property type="match status" value="1"/>
</dbReference>
<dbReference type="NCBIfam" id="TIGR00254">
    <property type="entry name" value="GGDEF"/>
    <property type="match status" value="1"/>
</dbReference>
<dbReference type="InterPro" id="IPR052155">
    <property type="entry name" value="Biofilm_reg_signaling"/>
</dbReference>
<dbReference type="InterPro" id="IPR029787">
    <property type="entry name" value="Nucleotide_cyclase"/>
</dbReference>
<dbReference type="Pfam" id="PF00563">
    <property type="entry name" value="EAL"/>
    <property type="match status" value="1"/>
</dbReference>
<dbReference type="FunFam" id="3.20.20.450:FF:000001">
    <property type="entry name" value="Cyclic di-GMP phosphodiesterase yahA"/>
    <property type="match status" value="1"/>
</dbReference>
<dbReference type="Proteomes" id="UP000249633">
    <property type="component" value="Unassembled WGS sequence"/>
</dbReference>
<evidence type="ECO:0000259" key="2">
    <source>
        <dbReference type="PROSITE" id="PS50113"/>
    </source>
</evidence>
<dbReference type="Gene3D" id="3.30.70.270">
    <property type="match status" value="1"/>
</dbReference>
<feature type="domain" description="PAS" evidence="1">
    <location>
        <begin position="122"/>
        <end position="159"/>
    </location>
</feature>
<dbReference type="InterPro" id="IPR000014">
    <property type="entry name" value="PAS"/>
</dbReference>
<dbReference type="SMART" id="SM00267">
    <property type="entry name" value="GGDEF"/>
    <property type="match status" value="1"/>
</dbReference>
<dbReference type="PROSITE" id="PS50883">
    <property type="entry name" value="EAL"/>
    <property type="match status" value="1"/>
</dbReference>
<name>A0A2W5FCI6_9BURK</name>
<dbReference type="InterPro" id="IPR001633">
    <property type="entry name" value="EAL_dom"/>
</dbReference>
<dbReference type="EMBL" id="QFOD01000021">
    <property type="protein sequence ID" value="PZP28732.1"/>
    <property type="molecule type" value="Genomic_DNA"/>
</dbReference>
<evidence type="ECO:0000313" key="5">
    <source>
        <dbReference type="EMBL" id="PZP28732.1"/>
    </source>
</evidence>
<feature type="domain" description="PAC" evidence="2">
    <location>
        <begin position="70"/>
        <end position="121"/>
    </location>
</feature>
<reference evidence="5 6" key="1">
    <citation type="submission" date="2017-08" db="EMBL/GenBank/DDBJ databases">
        <title>Infants hospitalized years apart are colonized by the same room-sourced microbial strains.</title>
        <authorList>
            <person name="Brooks B."/>
            <person name="Olm M.R."/>
            <person name="Firek B.A."/>
            <person name="Baker R."/>
            <person name="Thomas B.C."/>
            <person name="Morowitz M.J."/>
            <person name="Banfield J.F."/>
        </authorList>
    </citation>
    <scope>NUCLEOTIDE SEQUENCE [LARGE SCALE GENOMIC DNA]</scope>
    <source>
        <strain evidence="5">S2_012_000_R2_81</strain>
    </source>
</reference>
<dbReference type="InterPro" id="IPR035965">
    <property type="entry name" value="PAS-like_dom_sf"/>
</dbReference>
<proteinExistence type="predicted"/>
<organism evidence="5 6">
    <name type="scientific">Roseateles depolymerans</name>
    <dbReference type="NCBI Taxonomy" id="76731"/>
    <lineage>
        <taxon>Bacteria</taxon>
        <taxon>Pseudomonadati</taxon>
        <taxon>Pseudomonadota</taxon>
        <taxon>Betaproteobacteria</taxon>
        <taxon>Burkholderiales</taxon>
        <taxon>Sphaerotilaceae</taxon>
        <taxon>Roseateles</taxon>
    </lineage>
</organism>
<sequence>MVDALLDSLPEAAWLVDGRSLTVCGINRAALRLLGLKPERAMGVRPTQLCGSLEDETFWMGAEQDAFARIRSDTVLTHSDGQPRWVSRSISPLQLPDGDHYWLVLLHDQTRRRRAEAERETLLAELRATLESTADGILVVDLAGRVRSFNRRFAKLWGLPGGLQHEPGDAGLWLSLQRVMRDGEQYRNRIQALLEAPLMRSSDVLRLADGRVLEQVSLPQMSRGEPIGRVFSFRDLSEKLAAHQRIEELGRSDVLTGAPNRRALSDRIVQQIAAVADGSPGPGFALLHVDLDRFKQINDTLGHSYGDRVLREVAMRLRGAVGEADTLARLGGDEFALLVDAADASAAEASARRVQELLAQPFSFDTLSFTVTASCGIALYPGDGHTPDELMASAERAMHWVKEGGRAGFRFHVPRREVDLLSRMRLDHAMRQALVDGRFRLHYQPQVELGSDRVIGAEALIRWRDPQRGDISPAEFIPLAEESGFVVAIGDWVLREAIGQAARWLSQGLRMPVAVNVSALQFQQAQFVDTVANALRDAALPPSLLELELTEGVLLGDAEEALRRVSALAALGVNLSIDDFGTGYSSLAYLKRFPIQRLKIDRSFVQGLPGTASDAGIANAIVQMGRALGLQVIAEGVETEAQRDFLAQAGCHEFQGYLFAPALRPEEFEQKVRPRRVINELPGVSGWMGLAGNG</sequence>
<dbReference type="SMART" id="SM00052">
    <property type="entry name" value="EAL"/>
    <property type="match status" value="1"/>
</dbReference>
<protein>
    <submittedName>
        <fullName evidence="5">Bifunctional diguanylate cyclase/phosphodiesterase</fullName>
    </submittedName>
</protein>
<evidence type="ECO:0000313" key="6">
    <source>
        <dbReference type="Proteomes" id="UP000249633"/>
    </source>
</evidence>
<dbReference type="InterPro" id="IPR013767">
    <property type="entry name" value="PAS_fold"/>
</dbReference>
<feature type="domain" description="PAS" evidence="1">
    <location>
        <begin position="1"/>
        <end position="43"/>
    </location>
</feature>
<dbReference type="CDD" id="cd00130">
    <property type="entry name" value="PAS"/>
    <property type="match status" value="1"/>
</dbReference>
<feature type="domain" description="EAL" evidence="3">
    <location>
        <begin position="423"/>
        <end position="676"/>
    </location>
</feature>
<dbReference type="CDD" id="cd01949">
    <property type="entry name" value="GGDEF"/>
    <property type="match status" value="1"/>
</dbReference>
<evidence type="ECO:0000259" key="1">
    <source>
        <dbReference type="PROSITE" id="PS50112"/>
    </source>
</evidence>
<evidence type="ECO:0000259" key="3">
    <source>
        <dbReference type="PROSITE" id="PS50883"/>
    </source>
</evidence>
<dbReference type="InterPro" id="IPR043128">
    <property type="entry name" value="Rev_trsase/Diguanyl_cyclase"/>
</dbReference>
<dbReference type="InterPro" id="IPR000160">
    <property type="entry name" value="GGDEF_dom"/>
</dbReference>
<dbReference type="PROSITE" id="PS50112">
    <property type="entry name" value="PAS"/>
    <property type="match status" value="2"/>
</dbReference>
<dbReference type="NCBIfam" id="TIGR00229">
    <property type="entry name" value="sensory_box"/>
    <property type="match status" value="2"/>
</dbReference>
<dbReference type="InterPro" id="IPR035919">
    <property type="entry name" value="EAL_sf"/>
</dbReference>
<dbReference type="GO" id="GO:0006355">
    <property type="term" value="P:regulation of DNA-templated transcription"/>
    <property type="evidence" value="ECO:0007669"/>
    <property type="project" value="InterPro"/>
</dbReference>
<dbReference type="Gene3D" id="3.20.20.450">
    <property type="entry name" value="EAL domain"/>
    <property type="match status" value="1"/>
</dbReference>
<feature type="domain" description="GGDEF" evidence="4">
    <location>
        <begin position="282"/>
        <end position="414"/>
    </location>
</feature>
<dbReference type="SMART" id="SM00091">
    <property type="entry name" value="PAS"/>
    <property type="match status" value="2"/>
</dbReference>
<dbReference type="Pfam" id="PF00990">
    <property type="entry name" value="GGDEF"/>
    <property type="match status" value="1"/>
</dbReference>
<accession>A0A2W5FCI6</accession>
<dbReference type="CDD" id="cd01948">
    <property type="entry name" value="EAL"/>
    <property type="match status" value="1"/>
</dbReference>
<dbReference type="PANTHER" id="PTHR44757:SF2">
    <property type="entry name" value="BIOFILM ARCHITECTURE MAINTENANCE PROTEIN MBAA"/>
    <property type="match status" value="1"/>
</dbReference>
<dbReference type="Pfam" id="PF13188">
    <property type="entry name" value="PAS_8"/>
    <property type="match status" value="1"/>
</dbReference>
<dbReference type="AlphaFoldDB" id="A0A2W5FCI6"/>
<dbReference type="PANTHER" id="PTHR44757">
    <property type="entry name" value="DIGUANYLATE CYCLASE DGCP"/>
    <property type="match status" value="1"/>
</dbReference>
<dbReference type="SUPFAM" id="SSF55785">
    <property type="entry name" value="PYP-like sensor domain (PAS domain)"/>
    <property type="match status" value="2"/>
</dbReference>
<dbReference type="SUPFAM" id="SSF141868">
    <property type="entry name" value="EAL domain-like"/>
    <property type="match status" value="1"/>
</dbReference>
<comment type="caution">
    <text evidence="5">The sequence shown here is derived from an EMBL/GenBank/DDBJ whole genome shotgun (WGS) entry which is preliminary data.</text>
</comment>
<evidence type="ECO:0000259" key="4">
    <source>
        <dbReference type="PROSITE" id="PS50887"/>
    </source>
</evidence>
<dbReference type="Gene3D" id="3.30.450.20">
    <property type="entry name" value="PAS domain"/>
    <property type="match status" value="2"/>
</dbReference>